<proteinExistence type="predicted"/>
<dbReference type="EMBL" id="FNRY01000001">
    <property type="protein sequence ID" value="SEB72008.1"/>
    <property type="molecule type" value="Genomic_DNA"/>
</dbReference>
<evidence type="ECO:0008006" key="3">
    <source>
        <dbReference type="Google" id="ProtNLM"/>
    </source>
</evidence>
<sequence>MASGVTEAECRQAIDEFRAQRAALDRAHGALVRLRADRLAGARPSVWSTSAATAYSARLDALDESLRLATATLDTAIGRVDAAIADVVADIPAGLVPATGGRLS</sequence>
<evidence type="ECO:0000313" key="1">
    <source>
        <dbReference type="EMBL" id="SEB72008.1"/>
    </source>
</evidence>
<dbReference type="RefSeq" id="WP_091182367.1">
    <property type="nucleotide sequence ID" value="NZ_FNRY01000001.1"/>
</dbReference>
<name>A0A1H4LN06_9MICO</name>
<organism evidence="1 2">
    <name type="scientific">Paramicrobacterium humi</name>
    <dbReference type="NCBI Taxonomy" id="640635"/>
    <lineage>
        <taxon>Bacteria</taxon>
        <taxon>Bacillati</taxon>
        <taxon>Actinomycetota</taxon>
        <taxon>Actinomycetes</taxon>
        <taxon>Micrococcales</taxon>
        <taxon>Microbacteriaceae</taxon>
        <taxon>Paramicrobacterium</taxon>
    </lineage>
</organism>
<reference evidence="1 2" key="1">
    <citation type="submission" date="2016-10" db="EMBL/GenBank/DDBJ databases">
        <authorList>
            <person name="de Groot N.N."/>
        </authorList>
    </citation>
    <scope>NUCLEOTIDE SEQUENCE [LARGE SCALE GENOMIC DNA]</scope>
    <source>
        <strain evidence="1 2">DSM 21799</strain>
    </source>
</reference>
<dbReference type="AlphaFoldDB" id="A0A1H4LN06"/>
<dbReference type="STRING" id="640635.SAMN04489806_1600"/>
<evidence type="ECO:0000313" key="2">
    <source>
        <dbReference type="Proteomes" id="UP000199183"/>
    </source>
</evidence>
<dbReference type="Proteomes" id="UP000199183">
    <property type="component" value="Unassembled WGS sequence"/>
</dbReference>
<gene>
    <name evidence="1" type="ORF">SAMN04489806_1600</name>
</gene>
<protein>
    <recommendedName>
        <fullName evidence="3">WXG100 family type VII secretion target</fullName>
    </recommendedName>
</protein>
<keyword evidence="2" id="KW-1185">Reference proteome</keyword>
<accession>A0A1H4LN06</accession>